<dbReference type="RefSeq" id="WP_241043085.1">
    <property type="nucleotide sequence ID" value="NZ_BAAAJF010000020.1"/>
</dbReference>
<evidence type="ECO:0000256" key="1">
    <source>
        <dbReference type="SAM" id="Coils"/>
    </source>
</evidence>
<proteinExistence type="predicted"/>
<feature type="region of interest" description="Disordered" evidence="2">
    <location>
        <begin position="663"/>
        <end position="682"/>
    </location>
</feature>
<protein>
    <submittedName>
        <fullName evidence="3">Uncharacterized protein</fullName>
    </submittedName>
</protein>
<keyword evidence="4" id="KW-1185">Reference proteome</keyword>
<gene>
    <name evidence="3" type="ORF">MMF94_41950</name>
</gene>
<dbReference type="EMBL" id="JAKXMK010000063">
    <property type="protein sequence ID" value="MCH6172279.1"/>
    <property type="molecule type" value="Genomic_DNA"/>
</dbReference>
<accession>A0ABS9TUS4</accession>
<name>A0ABS9TUS4_9PSEU</name>
<comment type="caution">
    <text evidence="3">The sequence shown here is derived from an EMBL/GenBank/DDBJ whole genome shotgun (WGS) entry which is preliminary data.</text>
</comment>
<organism evidence="3 4">
    <name type="scientific">Pseudonocardia alaniniphila</name>
    <dbReference type="NCBI Taxonomy" id="75291"/>
    <lineage>
        <taxon>Bacteria</taxon>
        <taxon>Bacillati</taxon>
        <taxon>Actinomycetota</taxon>
        <taxon>Actinomycetes</taxon>
        <taxon>Pseudonocardiales</taxon>
        <taxon>Pseudonocardiaceae</taxon>
        <taxon>Pseudonocardia</taxon>
    </lineage>
</organism>
<reference evidence="3 4" key="1">
    <citation type="submission" date="2022-03" db="EMBL/GenBank/DDBJ databases">
        <title>Pseudonocardia alaer sp. nov., a novel actinomycete isolated from reed forest soil.</title>
        <authorList>
            <person name="Wang L."/>
        </authorList>
    </citation>
    <scope>NUCLEOTIDE SEQUENCE [LARGE SCALE GENOMIC DNA]</scope>
    <source>
        <strain evidence="3 4">Y-16303</strain>
    </source>
</reference>
<dbReference type="Proteomes" id="UP001299970">
    <property type="component" value="Unassembled WGS sequence"/>
</dbReference>
<evidence type="ECO:0000256" key="2">
    <source>
        <dbReference type="SAM" id="MobiDB-lite"/>
    </source>
</evidence>
<evidence type="ECO:0000313" key="4">
    <source>
        <dbReference type="Proteomes" id="UP001299970"/>
    </source>
</evidence>
<evidence type="ECO:0000313" key="3">
    <source>
        <dbReference type="EMBL" id="MCH6172279.1"/>
    </source>
</evidence>
<keyword evidence="1" id="KW-0175">Coiled coil</keyword>
<feature type="coiled-coil region" evidence="1">
    <location>
        <begin position="635"/>
        <end position="662"/>
    </location>
</feature>
<sequence length="682" mass="74933">MTHPDVEPEFDELGIKPLVHGIPDLPRASQTAALARRIRREGIRGHDGTEIVQFDDAGAAMLAYPWAYPAQVAAQLSAPQAVSVQAGTLYYVTGLALTTRVMPPYHNSRARSKLEIPAADASGHVSFPWPVRDVRPDPHDDHRLLITAHDLDALAAAAQATAERVEGMQSDLKEALRREGVEEQVLMAPARFELLHGALDDNLAWLTFDGGSRATIAQGFLADAVDAILGMGKNMAPKRRRGLEELGVHLRGRVAGLLARDPVAERDLRDELERLVHQPAAELVANGLYGAQRALVIPARALVAFRPHRGTVLDATQQLIGNAHKRGPKQWDTAATAVDTRDEVLRKLDNDGLISESELYLLGPAFEEAYTRLGITDNPDFRIGELVRFFHDQDPLSDTVRTVTREVLRLGRLMPAQRAKVISGAILEQVREADAKRRQNIESGLDELLAHPPFFNADVWWPSRDPDVSALLAEAGEELENGNQVWYGPAMTELAVKGGLALAILGPLWRIYGETDATLRLYNLLPRMVKDSFGQELLAEGIRALRAGKDHIAARDPETCELIYDAAGAPLPMDATNLRKLFPSAAKAVKKAQPTEADFLRAILSRLKDGVSSDLGALEELPAVRLRGISPSSDLLEALALFEDYRDRLKFLERKHRQYYAENPALPLDDDDEDEAVSGAAQ</sequence>